<dbReference type="EMBL" id="VYRZ01000005">
    <property type="protein sequence ID" value="KAA9083738.1"/>
    <property type="molecule type" value="Genomic_DNA"/>
</dbReference>
<keyword evidence="1" id="KW-0472">Membrane</keyword>
<feature type="transmembrane region" description="Helical" evidence="1">
    <location>
        <begin position="6"/>
        <end position="25"/>
    </location>
</feature>
<keyword evidence="1" id="KW-0812">Transmembrane</keyword>
<protein>
    <submittedName>
        <fullName evidence="2">LPXTG cell wall anchor domain-containing protein</fullName>
    </submittedName>
</protein>
<proteinExistence type="predicted"/>
<dbReference type="AlphaFoldDB" id="A0A5J5IQK1"/>
<accession>A0A5J5IQK1</accession>
<reference evidence="3" key="1">
    <citation type="submission" date="2019-09" db="EMBL/GenBank/DDBJ databases">
        <title>Mumia zhuanghuii sp. nov. isolated from the intestinal contents of plateau pika (Ochotona curzoniae) in the Qinghai-Tibet plateau of China.</title>
        <authorList>
            <person name="Tian Z."/>
        </authorList>
    </citation>
    <scope>NUCLEOTIDE SEQUENCE [LARGE SCALE GENOMIC DNA]</scope>
    <source>
        <strain evidence="3">DSM 25564</strain>
    </source>
</reference>
<comment type="caution">
    <text evidence="2">The sequence shown here is derived from an EMBL/GenBank/DDBJ whole genome shotgun (WGS) entry which is preliminary data.</text>
</comment>
<keyword evidence="1" id="KW-1133">Transmembrane helix</keyword>
<evidence type="ECO:0000256" key="1">
    <source>
        <dbReference type="SAM" id="Phobius"/>
    </source>
</evidence>
<sequence length="30" mass="3295">MVDTSIFFIVALLAVALIATAAAYGRRRKR</sequence>
<name>A0A5J5IQK1_9MICO</name>
<evidence type="ECO:0000313" key="2">
    <source>
        <dbReference type="EMBL" id="KAA9083738.1"/>
    </source>
</evidence>
<gene>
    <name evidence="2" type="ORF">F6B42_14395</name>
</gene>
<organism evidence="2 3">
    <name type="scientific">Microbacterium radiodurans</name>
    <dbReference type="NCBI Taxonomy" id="661398"/>
    <lineage>
        <taxon>Bacteria</taxon>
        <taxon>Bacillati</taxon>
        <taxon>Actinomycetota</taxon>
        <taxon>Actinomycetes</taxon>
        <taxon>Micrococcales</taxon>
        <taxon>Microbacteriaceae</taxon>
        <taxon>Microbacterium</taxon>
    </lineage>
</organism>
<keyword evidence="3" id="KW-1185">Reference proteome</keyword>
<dbReference type="Proteomes" id="UP000327039">
    <property type="component" value="Unassembled WGS sequence"/>
</dbReference>
<dbReference type="NCBIfam" id="TIGR01167">
    <property type="entry name" value="LPXTG_anchor"/>
    <property type="match status" value="1"/>
</dbReference>
<evidence type="ECO:0000313" key="3">
    <source>
        <dbReference type="Proteomes" id="UP000327039"/>
    </source>
</evidence>